<accession>A0A935C5C5</accession>
<name>A0A935C5C5_9BACT</name>
<dbReference type="PROSITE" id="PS51257">
    <property type="entry name" value="PROKAR_LIPOPROTEIN"/>
    <property type="match status" value="1"/>
</dbReference>
<evidence type="ECO:0000256" key="1">
    <source>
        <dbReference type="SAM" id="SignalP"/>
    </source>
</evidence>
<protein>
    <submittedName>
        <fullName evidence="2">Nuclear transport factor 2 family protein</fullName>
    </submittedName>
</protein>
<organism evidence="2 3">
    <name type="scientific">Marivirga aurantiaca</name>
    <dbReference type="NCBI Taxonomy" id="2802615"/>
    <lineage>
        <taxon>Bacteria</taxon>
        <taxon>Pseudomonadati</taxon>
        <taxon>Bacteroidota</taxon>
        <taxon>Cytophagia</taxon>
        <taxon>Cytophagales</taxon>
        <taxon>Marivirgaceae</taxon>
        <taxon>Marivirga</taxon>
    </lineage>
</organism>
<keyword evidence="1" id="KW-0732">Signal</keyword>
<keyword evidence="3" id="KW-1185">Reference proteome</keyword>
<dbReference type="AlphaFoldDB" id="A0A935C5C5"/>
<feature type="chain" id="PRO_5037343047" evidence="1">
    <location>
        <begin position="21"/>
        <end position="141"/>
    </location>
</feature>
<evidence type="ECO:0000313" key="2">
    <source>
        <dbReference type="EMBL" id="MBK6263739.1"/>
    </source>
</evidence>
<proteinExistence type="predicted"/>
<sequence>MNKIILMSIFALFTAVSCYAQNSDEKAIKQTIIGFSKAGDVNDADKLATYLDDSYRIVMNRLFGSTEVTIMPKDVYLEKIKTKEYGGDSRKVDIESITLNGTSASAKVSFIGTKMTFVSILTLIKDGDNQWKIVSDVPIVK</sequence>
<dbReference type="Pfam" id="PF12893">
    <property type="entry name" value="Lumazine_bd_2"/>
    <property type="match status" value="1"/>
</dbReference>
<dbReference type="InterPro" id="IPR032710">
    <property type="entry name" value="NTF2-like_dom_sf"/>
</dbReference>
<comment type="caution">
    <text evidence="2">The sequence shown here is derived from an EMBL/GenBank/DDBJ whole genome shotgun (WGS) entry which is preliminary data.</text>
</comment>
<dbReference type="RefSeq" id="WP_201429426.1">
    <property type="nucleotide sequence ID" value="NZ_JAEQBW010000001.1"/>
</dbReference>
<gene>
    <name evidence="2" type="ORF">JKA74_01725</name>
</gene>
<reference evidence="2" key="1">
    <citation type="submission" date="2021-01" db="EMBL/GenBank/DDBJ databases">
        <title>Marivirga aurantiaca sp. nov., isolated from intertidal surface sediments.</title>
        <authorList>
            <person name="Zhang M."/>
        </authorList>
    </citation>
    <scope>NUCLEOTIDE SEQUENCE</scope>
    <source>
        <strain evidence="2">S37H4</strain>
    </source>
</reference>
<evidence type="ECO:0000313" key="3">
    <source>
        <dbReference type="Proteomes" id="UP000611723"/>
    </source>
</evidence>
<dbReference type="SUPFAM" id="SSF54427">
    <property type="entry name" value="NTF2-like"/>
    <property type="match status" value="1"/>
</dbReference>
<feature type="signal peptide" evidence="1">
    <location>
        <begin position="1"/>
        <end position="20"/>
    </location>
</feature>
<dbReference type="InterPro" id="IPR039437">
    <property type="entry name" value="FrzH/put_lumazine-bd"/>
</dbReference>
<dbReference type="Proteomes" id="UP000611723">
    <property type="component" value="Unassembled WGS sequence"/>
</dbReference>
<dbReference type="EMBL" id="JAEQBW010000001">
    <property type="protein sequence ID" value="MBK6263739.1"/>
    <property type="molecule type" value="Genomic_DNA"/>
</dbReference>
<dbReference type="Gene3D" id="3.10.450.50">
    <property type="match status" value="1"/>
</dbReference>